<evidence type="ECO:0000259" key="2">
    <source>
        <dbReference type="PROSITE" id="PS50222"/>
    </source>
</evidence>
<protein>
    <recommendedName>
        <fullName evidence="2">EF-hand domain-containing protein</fullName>
    </recommendedName>
</protein>
<evidence type="ECO:0000256" key="1">
    <source>
        <dbReference type="SAM" id="SignalP"/>
    </source>
</evidence>
<dbReference type="PROSITE" id="PS51257">
    <property type="entry name" value="PROKAR_LIPOPROTEIN"/>
    <property type="match status" value="1"/>
</dbReference>
<keyword evidence="1" id="KW-0732">Signal</keyword>
<feature type="signal peptide" evidence="1">
    <location>
        <begin position="1"/>
        <end position="24"/>
    </location>
</feature>
<dbReference type="PROSITE" id="PS00018">
    <property type="entry name" value="EF_HAND_1"/>
    <property type="match status" value="1"/>
</dbReference>
<reference evidence="4" key="1">
    <citation type="submission" date="2016-10" db="EMBL/GenBank/DDBJ databases">
        <authorList>
            <person name="Varghese N."/>
            <person name="Submissions S."/>
        </authorList>
    </citation>
    <scope>NUCLEOTIDE SEQUENCE [LARGE SCALE GENOMIC DNA]</scope>
    <source>
        <strain evidence="4">LMG 26416</strain>
    </source>
</reference>
<accession>A0A1H7F9V7</accession>
<dbReference type="InterPro" id="IPR002048">
    <property type="entry name" value="EF_hand_dom"/>
</dbReference>
<feature type="chain" id="PRO_5030028876" description="EF-hand domain-containing protein" evidence="1">
    <location>
        <begin position="25"/>
        <end position="408"/>
    </location>
</feature>
<dbReference type="AlphaFoldDB" id="A0A1H7F9V7"/>
<dbReference type="InterPro" id="IPR018247">
    <property type="entry name" value="EF_Hand_1_Ca_BS"/>
</dbReference>
<dbReference type="EMBL" id="FOAJ01000001">
    <property type="protein sequence ID" value="SEK22748.1"/>
    <property type="molecule type" value="Genomic_DNA"/>
</dbReference>
<evidence type="ECO:0000313" key="4">
    <source>
        <dbReference type="Proteomes" id="UP000199120"/>
    </source>
</evidence>
<dbReference type="GO" id="GO:0005509">
    <property type="term" value="F:calcium ion binding"/>
    <property type="evidence" value="ECO:0007669"/>
    <property type="project" value="InterPro"/>
</dbReference>
<feature type="domain" description="EF-hand" evidence="2">
    <location>
        <begin position="151"/>
        <end position="177"/>
    </location>
</feature>
<organism evidence="3 4">
    <name type="scientific">Paraburkholderia caballeronis</name>
    <dbReference type="NCBI Taxonomy" id="416943"/>
    <lineage>
        <taxon>Bacteria</taxon>
        <taxon>Pseudomonadati</taxon>
        <taxon>Pseudomonadota</taxon>
        <taxon>Betaproteobacteria</taxon>
        <taxon>Burkholderiales</taxon>
        <taxon>Burkholderiaceae</taxon>
        <taxon>Paraburkholderia</taxon>
    </lineage>
</organism>
<dbReference type="PROSITE" id="PS50222">
    <property type="entry name" value="EF_HAND_2"/>
    <property type="match status" value="1"/>
</dbReference>
<keyword evidence="4" id="KW-1185">Reference proteome</keyword>
<proteinExistence type="predicted"/>
<name>A0A1H7F9V7_9BURK</name>
<gene>
    <name evidence="3" type="ORF">SAMN05192542_101235</name>
</gene>
<evidence type="ECO:0000313" key="3">
    <source>
        <dbReference type="EMBL" id="SEK22748.1"/>
    </source>
</evidence>
<dbReference type="Proteomes" id="UP000199120">
    <property type="component" value="Unassembled WGS sequence"/>
</dbReference>
<sequence>MKNSKLNTGITKLALGASMCAALAACGGGSDGGSSSGSSAANESVTLNGQVTDGPIQAAGICLYADGQKASGAGGSPICATTQDDGTYTLSIPRKLASGFLTLVATKSGGIVLASTLGTTAQVLASASDGKNISPGSLPGAIVTHLSTADFALADTNGDGTVSQDELAAYVPDISKTEAAATAIKAVIDYGQTNLIGGATTDTLKLASAVGQGQAMGNGQQYAQWIADPTQWQATSAGTAATLVAAVNNDVAAELGSAFTQYQVTQTTTASNIPPVVSVQFAAGRVSLYCEADAPNTVSTETDKIAFDATRGIAVLQYTGDNGSPVSMTGSYDPKTGAFSLNENDPTTVSLNSGDVTFYQASTFAATGTVDAAGNITATFNSTSTDTWSINSTKQTCTSSGTLTASKS</sequence>